<evidence type="ECO:0000256" key="1">
    <source>
        <dbReference type="SAM" id="MobiDB-lite"/>
    </source>
</evidence>
<protein>
    <submittedName>
        <fullName evidence="4">Secreted protein</fullName>
    </submittedName>
</protein>
<name>A0A1I8ANY1_9BILA</name>
<keyword evidence="2" id="KW-0732">Signal</keyword>
<evidence type="ECO:0000313" key="4">
    <source>
        <dbReference type="WBParaSite" id="L893_g755.t1"/>
    </source>
</evidence>
<keyword evidence="3" id="KW-1185">Reference proteome</keyword>
<feature type="compositionally biased region" description="Low complexity" evidence="1">
    <location>
        <begin position="36"/>
        <end position="66"/>
    </location>
</feature>
<evidence type="ECO:0000256" key="2">
    <source>
        <dbReference type="SAM" id="SignalP"/>
    </source>
</evidence>
<dbReference type="AlphaFoldDB" id="A0A1I8ANY1"/>
<sequence length="87" mass="8420">MNRFFFFILVASLAFLATEACSPAPSGGASSGGPSTGASASPGASPSPSSPSPGASSPTPSTSSTTEKAPDARKRRAVPGDSGSAQF</sequence>
<organism evidence="3 4">
    <name type="scientific">Steinernema glaseri</name>
    <dbReference type="NCBI Taxonomy" id="37863"/>
    <lineage>
        <taxon>Eukaryota</taxon>
        <taxon>Metazoa</taxon>
        <taxon>Ecdysozoa</taxon>
        <taxon>Nematoda</taxon>
        <taxon>Chromadorea</taxon>
        <taxon>Rhabditida</taxon>
        <taxon>Tylenchina</taxon>
        <taxon>Panagrolaimomorpha</taxon>
        <taxon>Strongyloidoidea</taxon>
        <taxon>Steinernematidae</taxon>
        <taxon>Steinernema</taxon>
    </lineage>
</organism>
<feature type="region of interest" description="Disordered" evidence="1">
    <location>
        <begin position="21"/>
        <end position="87"/>
    </location>
</feature>
<reference evidence="4" key="1">
    <citation type="submission" date="2016-11" db="UniProtKB">
        <authorList>
            <consortium name="WormBaseParasite"/>
        </authorList>
    </citation>
    <scope>IDENTIFICATION</scope>
</reference>
<evidence type="ECO:0000313" key="3">
    <source>
        <dbReference type="Proteomes" id="UP000095287"/>
    </source>
</evidence>
<accession>A0A1I8ANY1</accession>
<feature type="chain" id="PRO_5009314929" evidence="2">
    <location>
        <begin position="21"/>
        <end position="87"/>
    </location>
</feature>
<dbReference type="WBParaSite" id="L893_g755.t1">
    <property type="protein sequence ID" value="L893_g755.t1"/>
    <property type="gene ID" value="L893_g755"/>
</dbReference>
<proteinExistence type="predicted"/>
<dbReference type="Proteomes" id="UP000095287">
    <property type="component" value="Unplaced"/>
</dbReference>
<feature type="signal peptide" evidence="2">
    <location>
        <begin position="1"/>
        <end position="20"/>
    </location>
</feature>